<organism evidence="2 3">
    <name type="scientific">Cryobacterium melibiosiphilum</name>
    <dbReference type="NCBI Taxonomy" id="995039"/>
    <lineage>
        <taxon>Bacteria</taxon>
        <taxon>Bacillati</taxon>
        <taxon>Actinomycetota</taxon>
        <taxon>Actinomycetes</taxon>
        <taxon>Micrococcales</taxon>
        <taxon>Microbacteriaceae</taxon>
        <taxon>Cryobacterium</taxon>
    </lineage>
</organism>
<comment type="caution">
    <text evidence="2">The sequence shown here is derived from an EMBL/GenBank/DDBJ whole genome shotgun (WGS) entry which is preliminary data.</text>
</comment>
<feature type="non-terminal residue" evidence="2">
    <location>
        <position position="228"/>
    </location>
</feature>
<sequence>MLFESEQLVQHLPATLALLRAGDISYWHAQIMVVQSWKLPEELVAEFEAKVLQNARWLSVEQLRRRAVRVRERLNPESIVTRHQKALTERWVRLTDAADGMSYLEMYLSSDDAHAIKNRITGEARRLRRAAAGTDDTRTQAQFRTDIVTDLLREGVTASGLGHGVRATVHITVPAMTLMGHSDEPGLLDGVQPIDPETARRLAGTATGFTRLLVHPETGVVLSVGRDR</sequence>
<proteinExistence type="predicted"/>
<dbReference type="Proteomes" id="UP000272015">
    <property type="component" value="Unassembled WGS sequence"/>
</dbReference>
<name>A0A3A5MQE2_9MICO</name>
<gene>
    <name evidence="2" type="ORF">D6T64_08000</name>
</gene>
<accession>A0A3A5MQE2</accession>
<evidence type="ECO:0000313" key="2">
    <source>
        <dbReference type="EMBL" id="RJT89193.1"/>
    </source>
</evidence>
<dbReference type="EMBL" id="QZVS01000076">
    <property type="protein sequence ID" value="RJT89193.1"/>
    <property type="molecule type" value="Genomic_DNA"/>
</dbReference>
<reference evidence="2 3" key="1">
    <citation type="submission" date="2018-09" db="EMBL/GenBank/DDBJ databases">
        <title>Novel species of Cryobacterium.</title>
        <authorList>
            <person name="Liu Q."/>
            <person name="Xin Y.-H."/>
        </authorList>
    </citation>
    <scope>NUCLEOTIDE SEQUENCE [LARGE SCALE GENOMIC DNA]</scope>
    <source>
        <strain evidence="2 3">Hh39</strain>
    </source>
</reference>
<feature type="domain" description="DUF222" evidence="1">
    <location>
        <begin position="6"/>
        <end position="221"/>
    </location>
</feature>
<dbReference type="AlphaFoldDB" id="A0A3A5MQE2"/>
<evidence type="ECO:0000259" key="1">
    <source>
        <dbReference type="Pfam" id="PF02720"/>
    </source>
</evidence>
<dbReference type="Pfam" id="PF02720">
    <property type="entry name" value="DUF222"/>
    <property type="match status" value="1"/>
</dbReference>
<keyword evidence="3" id="KW-1185">Reference proteome</keyword>
<dbReference type="InterPro" id="IPR003870">
    <property type="entry name" value="DUF222"/>
</dbReference>
<protein>
    <submittedName>
        <fullName evidence="2">DUF222 domain-containing protein</fullName>
    </submittedName>
</protein>
<evidence type="ECO:0000313" key="3">
    <source>
        <dbReference type="Proteomes" id="UP000272015"/>
    </source>
</evidence>